<organism evidence="1 2">
    <name type="scientific">Deinobacterium chartae</name>
    <dbReference type="NCBI Taxonomy" id="521158"/>
    <lineage>
        <taxon>Bacteria</taxon>
        <taxon>Thermotogati</taxon>
        <taxon>Deinococcota</taxon>
        <taxon>Deinococci</taxon>
        <taxon>Deinococcales</taxon>
        <taxon>Deinococcaceae</taxon>
        <taxon>Deinobacterium</taxon>
    </lineage>
</organism>
<dbReference type="EMBL" id="JACHHG010000021">
    <property type="protein sequence ID" value="MBB6100110.1"/>
    <property type="molecule type" value="Genomic_DNA"/>
</dbReference>
<sequence length="65" mass="7135">MKALVREPSFPSSSRGLATRCPHCHGDLRLRDLKDGDQAHWCEPCARGYRIGCLPAAALYSAQGH</sequence>
<evidence type="ECO:0000313" key="1">
    <source>
        <dbReference type="EMBL" id="MBB6100110.1"/>
    </source>
</evidence>
<dbReference type="Proteomes" id="UP000569951">
    <property type="component" value="Unassembled WGS sequence"/>
</dbReference>
<dbReference type="RefSeq" id="WP_183988845.1">
    <property type="nucleotide sequence ID" value="NZ_JACHHG010000021.1"/>
</dbReference>
<name>A0A841I6S4_9DEIO</name>
<dbReference type="AlphaFoldDB" id="A0A841I6S4"/>
<comment type="caution">
    <text evidence="1">The sequence shown here is derived from an EMBL/GenBank/DDBJ whole genome shotgun (WGS) entry which is preliminary data.</text>
</comment>
<proteinExistence type="predicted"/>
<keyword evidence="2" id="KW-1185">Reference proteome</keyword>
<evidence type="ECO:0000313" key="2">
    <source>
        <dbReference type="Proteomes" id="UP000569951"/>
    </source>
</evidence>
<reference evidence="1 2" key="1">
    <citation type="submission" date="2020-08" db="EMBL/GenBank/DDBJ databases">
        <title>Genomic Encyclopedia of Type Strains, Phase IV (KMG-IV): sequencing the most valuable type-strain genomes for metagenomic binning, comparative biology and taxonomic classification.</title>
        <authorList>
            <person name="Goeker M."/>
        </authorList>
    </citation>
    <scope>NUCLEOTIDE SEQUENCE [LARGE SCALE GENOMIC DNA]</scope>
    <source>
        <strain evidence="1 2">DSM 21458</strain>
    </source>
</reference>
<protein>
    <submittedName>
        <fullName evidence="1">Uncharacterized protein (DUF983 family)</fullName>
    </submittedName>
</protein>
<accession>A0A841I6S4</accession>
<gene>
    <name evidence="1" type="ORF">HNR42_003575</name>
</gene>